<dbReference type="PROSITE" id="PS50948">
    <property type="entry name" value="PAN"/>
    <property type="match status" value="1"/>
</dbReference>
<comment type="similarity">
    <text evidence="13">Belongs to the protein kinase superfamily. Ser/Thr protein kinase family.</text>
</comment>
<accession>A0A4S4E808</accession>
<evidence type="ECO:0000256" key="6">
    <source>
        <dbReference type="ARBA" id="ARBA00022741"/>
    </source>
</evidence>
<evidence type="ECO:0000256" key="11">
    <source>
        <dbReference type="ARBA" id="ARBA00023157"/>
    </source>
</evidence>
<keyword evidence="2 13" id="KW-0723">Serine/threonine-protein kinase</keyword>
<dbReference type="SUPFAM" id="SSF51110">
    <property type="entry name" value="alpha-D-mannose-specific plant lectins"/>
    <property type="match status" value="2"/>
</dbReference>
<feature type="domain" description="Protein kinase" evidence="16">
    <location>
        <begin position="541"/>
        <end position="879"/>
    </location>
</feature>
<comment type="catalytic activity">
    <reaction evidence="13">
        <text>L-threonyl-[protein] + ATP = O-phospho-L-threonyl-[protein] + ADP + H(+)</text>
        <dbReference type="Rhea" id="RHEA:46608"/>
        <dbReference type="Rhea" id="RHEA-COMP:11060"/>
        <dbReference type="Rhea" id="RHEA-COMP:11605"/>
        <dbReference type="ChEBI" id="CHEBI:15378"/>
        <dbReference type="ChEBI" id="CHEBI:30013"/>
        <dbReference type="ChEBI" id="CHEBI:30616"/>
        <dbReference type="ChEBI" id="CHEBI:61977"/>
        <dbReference type="ChEBI" id="CHEBI:456216"/>
        <dbReference type="EC" id="2.7.11.1"/>
    </reaction>
</comment>
<comment type="subcellular location">
    <subcellularLocation>
        <location evidence="1">Membrane</location>
        <topology evidence="1">Single-pass membrane protein</topology>
    </subcellularLocation>
</comment>
<dbReference type="GO" id="GO:0005524">
    <property type="term" value="F:ATP binding"/>
    <property type="evidence" value="ECO:0007669"/>
    <property type="project" value="UniProtKB-KW"/>
</dbReference>
<dbReference type="Proteomes" id="UP000306102">
    <property type="component" value="Unassembled WGS sequence"/>
</dbReference>
<keyword evidence="11" id="KW-1015">Disulfide bond</keyword>
<dbReference type="PANTHER" id="PTHR47974:SF10">
    <property type="entry name" value="RECEPTOR-LIKE SERINE_THREONINE-PROTEIN KINASE"/>
    <property type="match status" value="1"/>
</dbReference>
<keyword evidence="5" id="KW-0732">Signal</keyword>
<dbReference type="GO" id="GO:0004674">
    <property type="term" value="F:protein serine/threonine kinase activity"/>
    <property type="evidence" value="ECO:0007669"/>
    <property type="project" value="UniProtKB-KW"/>
</dbReference>
<reference evidence="19 20" key="1">
    <citation type="journal article" date="2018" name="Proc. Natl. Acad. Sci. U.S.A.">
        <title>Draft genome sequence of Camellia sinensis var. sinensis provides insights into the evolution of the tea genome and tea quality.</title>
        <authorList>
            <person name="Wei C."/>
            <person name="Yang H."/>
            <person name="Wang S."/>
            <person name="Zhao J."/>
            <person name="Liu C."/>
            <person name="Gao L."/>
            <person name="Xia E."/>
            <person name="Lu Y."/>
            <person name="Tai Y."/>
            <person name="She G."/>
            <person name="Sun J."/>
            <person name="Cao H."/>
            <person name="Tong W."/>
            <person name="Gao Q."/>
            <person name="Li Y."/>
            <person name="Deng W."/>
            <person name="Jiang X."/>
            <person name="Wang W."/>
            <person name="Chen Q."/>
            <person name="Zhang S."/>
            <person name="Li H."/>
            <person name="Wu J."/>
            <person name="Wang P."/>
            <person name="Li P."/>
            <person name="Shi C."/>
            <person name="Zheng F."/>
            <person name="Jian J."/>
            <person name="Huang B."/>
            <person name="Shan D."/>
            <person name="Shi M."/>
            <person name="Fang C."/>
            <person name="Yue Y."/>
            <person name="Li F."/>
            <person name="Li D."/>
            <person name="Wei S."/>
            <person name="Han B."/>
            <person name="Jiang C."/>
            <person name="Yin Y."/>
            <person name="Xia T."/>
            <person name="Zhang Z."/>
            <person name="Bennetzen J.L."/>
            <person name="Zhao S."/>
            <person name="Wan X."/>
        </authorList>
    </citation>
    <scope>NUCLEOTIDE SEQUENCE [LARGE SCALE GENOMIC DNA]</scope>
    <source>
        <strain evidence="20">cv. Shuchazao</strain>
        <tissue evidence="19">Leaf</tissue>
    </source>
</reference>
<feature type="transmembrane region" description="Helical" evidence="15">
    <location>
        <begin position="28"/>
        <end position="49"/>
    </location>
</feature>
<organism evidence="19 20">
    <name type="scientific">Camellia sinensis var. sinensis</name>
    <name type="common">China tea</name>
    <dbReference type="NCBI Taxonomy" id="542762"/>
    <lineage>
        <taxon>Eukaryota</taxon>
        <taxon>Viridiplantae</taxon>
        <taxon>Streptophyta</taxon>
        <taxon>Embryophyta</taxon>
        <taxon>Tracheophyta</taxon>
        <taxon>Spermatophyta</taxon>
        <taxon>Magnoliopsida</taxon>
        <taxon>eudicotyledons</taxon>
        <taxon>Gunneridae</taxon>
        <taxon>Pentapetalae</taxon>
        <taxon>asterids</taxon>
        <taxon>Ericales</taxon>
        <taxon>Theaceae</taxon>
        <taxon>Camellia</taxon>
    </lineage>
</organism>
<feature type="transmembrane region" description="Helical" evidence="15">
    <location>
        <begin position="483"/>
        <end position="510"/>
    </location>
</feature>
<evidence type="ECO:0000256" key="1">
    <source>
        <dbReference type="ARBA" id="ARBA00004167"/>
    </source>
</evidence>
<dbReference type="SMART" id="SM00108">
    <property type="entry name" value="B_lectin"/>
    <property type="match status" value="1"/>
</dbReference>
<keyword evidence="7 13" id="KW-0418">Kinase</keyword>
<evidence type="ECO:0000256" key="8">
    <source>
        <dbReference type="ARBA" id="ARBA00022840"/>
    </source>
</evidence>
<dbReference type="PANTHER" id="PTHR47974">
    <property type="entry name" value="OS07G0415500 PROTEIN"/>
    <property type="match status" value="1"/>
</dbReference>
<dbReference type="Gene3D" id="1.10.510.10">
    <property type="entry name" value="Transferase(Phosphotransferase) domain 1"/>
    <property type="match status" value="2"/>
</dbReference>
<feature type="domain" description="Apple" evidence="18">
    <location>
        <begin position="366"/>
        <end position="446"/>
    </location>
</feature>
<dbReference type="EC" id="2.7.11.1" evidence="13"/>
<proteinExistence type="inferred from homology"/>
<evidence type="ECO:0000256" key="3">
    <source>
        <dbReference type="ARBA" id="ARBA00022679"/>
    </source>
</evidence>
<feature type="compositionally biased region" description="Basic and acidic residues" evidence="14">
    <location>
        <begin position="884"/>
        <end position="898"/>
    </location>
</feature>
<keyword evidence="12" id="KW-0325">Glycoprotein</keyword>
<feature type="region of interest" description="Disordered" evidence="14">
    <location>
        <begin position="883"/>
        <end position="904"/>
    </location>
</feature>
<evidence type="ECO:0000259" key="17">
    <source>
        <dbReference type="PROSITE" id="PS50927"/>
    </source>
</evidence>
<dbReference type="GO" id="GO:0106310">
    <property type="term" value="F:protein serine kinase activity"/>
    <property type="evidence" value="ECO:0007669"/>
    <property type="project" value="RHEA"/>
</dbReference>
<dbReference type="Pfam" id="PF01453">
    <property type="entry name" value="B_lectin"/>
    <property type="match status" value="1"/>
</dbReference>
<dbReference type="Pfam" id="PF00954">
    <property type="entry name" value="S_locus_glycop"/>
    <property type="match status" value="1"/>
</dbReference>
<dbReference type="PIRSF" id="PIRSF000641">
    <property type="entry name" value="SRK"/>
    <property type="match status" value="1"/>
</dbReference>
<evidence type="ECO:0000256" key="4">
    <source>
        <dbReference type="ARBA" id="ARBA00022692"/>
    </source>
</evidence>
<feature type="domain" description="Bulb-type lectin" evidence="17">
    <location>
        <begin position="187"/>
        <end position="307"/>
    </location>
</feature>
<protein>
    <recommendedName>
        <fullName evidence="13">Receptor-like serine/threonine-protein kinase</fullName>
        <ecNumber evidence="13">2.7.11.1</ecNumber>
    </recommendedName>
</protein>
<dbReference type="InterPro" id="IPR003609">
    <property type="entry name" value="Pan_app"/>
</dbReference>
<evidence type="ECO:0000259" key="18">
    <source>
        <dbReference type="PROSITE" id="PS50948"/>
    </source>
</evidence>
<evidence type="ECO:0000259" key="16">
    <source>
        <dbReference type="PROSITE" id="PS50011"/>
    </source>
</evidence>
<keyword evidence="6 13" id="KW-0547">Nucleotide-binding</keyword>
<dbReference type="Pfam" id="PF07714">
    <property type="entry name" value="PK_Tyr_Ser-Thr"/>
    <property type="match status" value="1"/>
</dbReference>
<sequence>MFEAGLHHLFCESPIRPFQGMSSGKHYCFGRFNCVLALILWLGIAFVGFCDELLMVSVPLGFEISGFDKNGNWVSENGVFAFGFLEKDGGDDDYGGFLVGIRYNFGTKAANIPVWTVGGGVRVSMNSTFRLAMDGRLVLFENPNGVIVWSSNTSNLGVQKASLLNNGNLVLMGIGDKVLWESFNSPTNTLLPSQSLHFPQNLRAPSTKSVSSYYSFVIRRSGELALVWESNVTYWRSHLSTSSIVKEARFDANGVLGLYDDTNKAVWSISSTDVGDPHVVLRHLRIDSDGNLRIYAWDNVLHTWRVGWQAVEDQCDVFGSCGLYSVCGYNFTGPVCNCLYSDSLTGGPAADSSGSGCQKMVDLGNCKMRTSMSVLRQTVLYGLYPPQDVDMMLNEKACKQYCFNDTTCIAVTSKNDGSGLCTIKRTSFISGYSSPSVPATSFLKVCSVPQAVATRGANPNGNAESMPMSSGRFIAQRVNIKKFIQAIVLIVLVTVLVALALEILVVWYIYHRRQVKARARIPFGKDAQMNPHYSVLIRLSFEEVKELTDNFANQLGSSTFKGILPNKAPVIAKVLNDVIVLEKDFRVAVSTLGGTHHRNLVPLKGFCFESRHKVLLYEYIRKGSLDKWLFNAKRDQNEGNWQQRLDIAIGVAHALAYLHSECQQCIAHGNLKLENVLLDEKLVPKLTGFGIRSLLQKEAASSSTSESPSERDIYMLGEMLLQIVTCKRDILGDNLDNIIDNLNREQKFEASEEWKGVERVVRIALWCMQNQPFLRPSIGGIRSLLQKEAASSSTSESPSERDIYMLGEMLLQIVTCKRDILGDNLDNIIDNLNRAQKFEASEEWKGVERVVRIALWCMQNQPFLRPSIGEVVKVLEGTLSVDRPPSRHENQIDNRAISELEEEA</sequence>
<evidence type="ECO:0000313" key="20">
    <source>
        <dbReference type="Proteomes" id="UP000306102"/>
    </source>
</evidence>
<evidence type="ECO:0000256" key="2">
    <source>
        <dbReference type="ARBA" id="ARBA00022527"/>
    </source>
</evidence>
<dbReference type="AlphaFoldDB" id="A0A4S4E808"/>
<evidence type="ECO:0000256" key="13">
    <source>
        <dbReference type="PIRNR" id="PIRNR000641"/>
    </source>
</evidence>
<dbReference type="InterPro" id="IPR024171">
    <property type="entry name" value="SRK-like_kinase"/>
</dbReference>
<dbReference type="InterPro" id="IPR000719">
    <property type="entry name" value="Prot_kinase_dom"/>
</dbReference>
<comment type="catalytic activity">
    <reaction evidence="13">
        <text>L-seryl-[protein] + ATP = O-phospho-L-seryl-[protein] + ADP + H(+)</text>
        <dbReference type="Rhea" id="RHEA:17989"/>
        <dbReference type="Rhea" id="RHEA-COMP:9863"/>
        <dbReference type="Rhea" id="RHEA-COMP:11604"/>
        <dbReference type="ChEBI" id="CHEBI:15378"/>
        <dbReference type="ChEBI" id="CHEBI:29999"/>
        <dbReference type="ChEBI" id="CHEBI:30616"/>
        <dbReference type="ChEBI" id="CHEBI:83421"/>
        <dbReference type="ChEBI" id="CHEBI:456216"/>
        <dbReference type="EC" id="2.7.11.1"/>
    </reaction>
</comment>
<evidence type="ECO:0000256" key="15">
    <source>
        <dbReference type="SAM" id="Phobius"/>
    </source>
</evidence>
<evidence type="ECO:0000256" key="9">
    <source>
        <dbReference type="ARBA" id="ARBA00022989"/>
    </source>
</evidence>
<evidence type="ECO:0000313" key="19">
    <source>
        <dbReference type="EMBL" id="THG12200.1"/>
    </source>
</evidence>
<dbReference type="PROSITE" id="PS50011">
    <property type="entry name" value="PROTEIN_KINASE_DOM"/>
    <property type="match status" value="1"/>
</dbReference>
<dbReference type="InterPro" id="IPR001245">
    <property type="entry name" value="Ser-Thr/Tyr_kinase_cat_dom"/>
</dbReference>
<keyword evidence="3 13" id="KW-0808">Transferase</keyword>
<keyword evidence="8 13" id="KW-0067">ATP-binding</keyword>
<dbReference type="Gene3D" id="3.30.200.20">
    <property type="entry name" value="Phosphorylase Kinase, domain 1"/>
    <property type="match status" value="1"/>
</dbReference>
<dbReference type="Gene3D" id="2.90.10.10">
    <property type="entry name" value="Bulb-type lectin domain"/>
    <property type="match status" value="2"/>
</dbReference>
<dbReference type="PROSITE" id="PS50927">
    <property type="entry name" value="BULB_LECTIN"/>
    <property type="match status" value="2"/>
</dbReference>
<dbReference type="InterPro" id="IPR000858">
    <property type="entry name" value="S_locus_glycoprot_dom"/>
</dbReference>
<keyword evidence="9 15" id="KW-1133">Transmembrane helix</keyword>
<keyword evidence="4 15" id="KW-0812">Transmembrane</keyword>
<comment type="caution">
    <text evidence="19">The sequence shown here is derived from an EMBL/GenBank/DDBJ whole genome shotgun (WGS) entry which is preliminary data.</text>
</comment>
<dbReference type="InterPro" id="IPR011009">
    <property type="entry name" value="Kinase-like_dom_sf"/>
</dbReference>
<dbReference type="SUPFAM" id="SSF56112">
    <property type="entry name" value="Protein kinase-like (PK-like)"/>
    <property type="match status" value="2"/>
</dbReference>
<name>A0A4S4E808_CAMSN</name>
<evidence type="ECO:0000256" key="7">
    <source>
        <dbReference type="ARBA" id="ARBA00022777"/>
    </source>
</evidence>
<evidence type="ECO:0000256" key="12">
    <source>
        <dbReference type="ARBA" id="ARBA00023180"/>
    </source>
</evidence>
<evidence type="ECO:0000256" key="10">
    <source>
        <dbReference type="ARBA" id="ARBA00023136"/>
    </source>
</evidence>
<dbReference type="EMBL" id="SDRB02006739">
    <property type="protein sequence ID" value="THG12200.1"/>
    <property type="molecule type" value="Genomic_DNA"/>
</dbReference>
<keyword evidence="20" id="KW-1185">Reference proteome</keyword>
<keyword evidence="10 15" id="KW-0472">Membrane</keyword>
<gene>
    <name evidence="19" type="ORF">TEA_010897</name>
</gene>
<feature type="domain" description="Bulb-type lectin" evidence="17">
    <location>
        <begin position="58"/>
        <end position="184"/>
    </location>
</feature>
<dbReference type="InterPro" id="IPR001480">
    <property type="entry name" value="Bulb-type_lectin_dom"/>
</dbReference>
<evidence type="ECO:0000256" key="14">
    <source>
        <dbReference type="SAM" id="MobiDB-lite"/>
    </source>
</evidence>
<dbReference type="GO" id="GO:0048544">
    <property type="term" value="P:recognition of pollen"/>
    <property type="evidence" value="ECO:0007669"/>
    <property type="project" value="InterPro"/>
</dbReference>
<evidence type="ECO:0000256" key="5">
    <source>
        <dbReference type="ARBA" id="ARBA00022729"/>
    </source>
</evidence>
<dbReference type="InterPro" id="IPR036426">
    <property type="entry name" value="Bulb-type_lectin_dom_sf"/>
</dbReference>
<dbReference type="GO" id="GO:0016020">
    <property type="term" value="C:membrane"/>
    <property type="evidence" value="ECO:0007669"/>
    <property type="project" value="UniProtKB-SubCell"/>
</dbReference>